<dbReference type="EMBL" id="JBHUOR010000136">
    <property type="protein sequence ID" value="MFD2870216.1"/>
    <property type="molecule type" value="Genomic_DNA"/>
</dbReference>
<proteinExistence type="predicted"/>
<sequence length="194" mass="22270">MKKLCIIAATTAALLLPTTTASAAISTKAYQPSTNYSQYFYKEYDKKGNQLHIWRDKLVKTGPMKGAWQDLTQGDVYTDYSYDKKYGLTAAGGSKHNFEYGSFKFWDLLPPTVRKNQTGKLQGSDFSENPYKILSTKSTVKTQNGTYKNAIKIWEKRYGENTISYYVKNRGKIKTQTLYQGEYKTTYVLYKIKK</sequence>
<evidence type="ECO:0000256" key="1">
    <source>
        <dbReference type="SAM" id="SignalP"/>
    </source>
</evidence>
<evidence type="ECO:0000313" key="3">
    <source>
        <dbReference type="Proteomes" id="UP001597568"/>
    </source>
</evidence>
<keyword evidence="1" id="KW-0732">Signal</keyword>
<accession>A0ABW5Y4M7</accession>
<dbReference type="Proteomes" id="UP001597568">
    <property type="component" value="Unassembled WGS sequence"/>
</dbReference>
<keyword evidence="3" id="KW-1185">Reference proteome</keyword>
<feature type="signal peptide" evidence="1">
    <location>
        <begin position="1"/>
        <end position="23"/>
    </location>
</feature>
<gene>
    <name evidence="2" type="ORF">ACFSY7_17120</name>
</gene>
<dbReference type="RefSeq" id="WP_380148867.1">
    <property type="nucleotide sequence ID" value="NZ_JBHUOR010000136.1"/>
</dbReference>
<feature type="chain" id="PRO_5045222707" evidence="1">
    <location>
        <begin position="24"/>
        <end position="194"/>
    </location>
</feature>
<comment type="caution">
    <text evidence="2">The sequence shown here is derived from an EMBL/GenBank/DDBJ whole genome shotgun (WGS) entry which is preliminary data.</text>
</comment>
<evidence type="ECO:0000313" key="2">
    <source>
        <dbReference type="EMBL" id="MFD2870216.1"/>
    </source>
</evidence>
<reference evidence="3" key="1">
    <citation type="journal article" date="2019" name="Int. J. Syst. Evol. Microbiol.">
        <title>The Global Catalogue of Microorganisms (GCM) 10K type strain sequencing project: providing services to taxonomists for standard genome sequencing and annotation.</title>
        <authorList>
            <consortium name="The Broad Institute Genomics Platform"/>
            <consortium name="The Broad Institute Genome Sequencing Center for Infectious Disease"/>
            <person name="Wu L."/>
            <person name="Ma J."/>
        </authorList>
    </citation>
    <scope>NUCLEOTIDE SEQUENCE [LARGE SCALE GENOMIC DNA]</scope>
    <source>
        <strain evidence="3">KCTC 33522</strain>
    </source>
</reference>
<name>A0ABW5Y4M7_9BACL</name>
<protein>
    <submittedName>
        <fullName evidence="2">Uncharacterized protein</fullName>
    </submittedName>
</protein>
<organism evidence="2 3">
    <name type="scientific">Kurthia populi</name>
    <dbReference type="NCBI Taxonomy" id="1562132"/>
    <lineage>
        <taxon>Bacteria</taxon>
        <taxon>Bacillati</taxon>
        <taxon>Bacillota</taxon>
        <taxon>Bacilli</taxon>
        <taxon>Bacillales</taxon>
        <taxon>Caryophanaceae</taxon>
        <taxon>Kurthia</taxon>
    </lineage>
</organism>